<name>A0A063Y1P8_9GAMM</name>
<feature type="region of interest" description="Disordered" evidence="1">
    <location>
        <begin position="132"/>
        <end position="154"/>
    </location>
</feature>
<evidence type="ECO:0000313" key="2">
    <source>
        <dbReference type="EMBL" id="KDE39070.1"/>
    </source>
</evidence>
<gene>
    <name evidence="2" type="ORF">ADINL_2199</name>
</gene>
<protein>
    <recommendedName>
        <fullName evidence="4">DUF3305 domain-containing protein</fullName>
    </recommendedName>
</protein>
<accession>A0A063Y1P8</accession>
<reference evidence="2" key="1">
    <citation type="journal article" date="2005" name="Int. J. Syst. Evol. Microbiol.">
        <title>Nitrincola lacisaponensis gen. nov., sp. nov., a novel alkaliphilic bacterium isolated from an alkaline, saline lake.</title>
        <authorList>
            <person name="Dimitriu P.A."/>
            <person name="Shukla S.K."/>
            <person name="Conradt J."/>
            <person name="Marquez M.C."/>
            <person name="Ventosa A."/>
            <person name="Maglia A."/>
            <person name="Peyton B.M."/>
            <person name="Pinkart H.C."/>
            <person name="Mormile M.R."/>
        </authorList>
    </citation>
    <scope>NUCLEOTIDE SEQUENCE [LARGE SCALE GENOMIC DNA]</scope>
    <source>
        <strain evidence="2">4CA</strain>
    </source>
</reference>
<dbReference type="OrthoDB" id="5586738at2"/>
<evidence type="ECO:0000313" key="3">
    <source>
        <dbReference type="Proteomes" id="UP000027318"/>
    </source>
</evidence>
<evidence type="ECO:0000256" key="1">
    <source>
        <dbReference type="SAM" id="MobiDB-lite"/>
    </source>
</evidence>
<dbReference type="Proteomes" id="UP000027318">
    <property type="component" value="Unassembled WGS sequence"/>
</dbReference>
<sequence>MAQIEKGPTLNSWCLWVCLDKQETSSRGWPSINWEVAEISQQPLDSEEAQALWLILHRDERMAYRFNLSSESPRLFVVCEDLTADQRVPRKLTLAQDVAADYMDAGQPVLSIPMPAPITVWLEAFMAHHGEVEDPRDQKRRLRTQAAAKGASND</sequence>
<reference evidence="2" key="2">
    <citation type="submission" date="2014-03" db="EMBL/GenBank/DDBJ databases">
        <authorList>
            <person name="Singh A."/>
            <person name="Pinnaka A.K."/>
        </authorList>
    </citation>
    <scope>NUCLEOTIDE SEQUENCE</scope>
    <source>
        <strain evidence="2">4CA</strain>
    </source>
</reference>
<evidence type="ECO:0008006" key="4">
    <source>
        <dbReference type="Google" id="ProtNLM"/>
    </source>
</evidence>
<dbReference type="Pfam" id="PF11749">
    <property type="entry name" value="DUF3305"/>
    <property type="match status" value="1"/>
</dbReference>
<organism evidence="2 3">
    <name type="scientific">Nitrincola lacisaponensis</name>
    <dbReference type="NCBI Taxonomy" id="267850"/>
    <lineage>
        <taxon>Bacteria</taxon>
        <taxon>Pseudomonadati</taxon>
        <taxon>Pseudomonadota</taxon>
        <taxon>Gammaproteobacteria</taxon>
        <taxon>Oceanospirillales</taxon>
        <taxon>Oceanospirillaceae</taxon>
        <taxon>Nitrincola</taxon>
    </lineage>
</organism>
<dbReference type="EMBL" id="JMSZ01000032">
    <property type="protein sequence ID" value="KDE39070.1"/>
    <property type="molecule type" value="Genomic_DNA"/>
</dbReference>
<dbReference type="InterPro" id="IPR021736">
    <property type="entry name" value="DUF3305"/>
</dbReference>
<proteinExistence type="predicted"/>
<dbReference type="AlphaFoldDB" id="A0A063Y1P8"/>
<comment type="caution">
    <text evidence="2">The sequence shown here is derived from an EMBL/GenBank/DDBJ whole genome shotgun (WGS) entry which is preliminary data.</text>
</comment>
<dbReference type="STRING" id="267850.ADINL_2199"/>
<keyword evidence="3" id="KW-1185">Reference proteome</keyword>
<dbReference type="RefSeq" id="WP_051632738.1">
    <property type="nucleotide sequence ID" value="NZ_JMSZ01000032.1"/>
</dbReference>